<keyword evidence="2" id="KW-1185">Reference proteome</keyword>
<protein>
    <submittedName>
        <fullName evidence="1">Uncharacterized protein</fullName>
    </submittedName>
</protein>
<dbReference type="Proteomes" id="UP000272528">
    <property type="component" value="Chromosome"/>
</dbReference>
<accession>A0A3Q8X2K2</accession>
<evidence type="ECO:0000313" key="1">
    <source>
        <dbReference type="EMBL" id="AZN38985.1"/>
    </source>
</evidence>
<name>A0A3Q8X2K2_9BACL</name>
<reference evidence="2" key="1">
    <citation type="submission" date="2018-12" db="EMBL/GenBank/DDBJ databases">
        <title>Genome sequence of Peanibacillus sp.</title>
        <authorList>
            <person name="Subramani G."/>
            <person name="Srinivasan S."/>
            <person name="Kim M.K."/>
        </authorList>
    </citation>
    <scope>NUCLEOTIDE SEQUENCE [LARGE SCALE GENOMIC DNA]</scope>
    <source>
        <strain evidence="2">18JY67-1</strain>
    </source>
</reference>
<dbReference type="AlphaFoldDB" id="A0A3Q8X2K2"/>
<organism evidence="1 2">
    <name type="scientific">Paenibacillus albus</name>
    <dbReference type="NCBI Taxonomy" id="2495582"/>
    <lineage>
        <taxon>Bacteria</taxon>
        <taxon>Bacillati</taxon>
        <taxon>Bacillota</taxon>
        <taxon>Bacilli</taxon>
        <taxon>Bacillales</taxon>
        <taxon>Paenibacillaceae</taxon>
        <taxon>Paenibacillus</taxon>
    </lineage>
</organism>
<dbReference type="KEGG" id="palb:EJC50_04375"/>
<evidence type="ECO:0000313" key="2">
    <source>
        <dbReference type="Proteomes" id="UP000272528"/>
    </source>
</evidence>
<dbReference type="RefSeq" id="WP_126012833.1">
    <property type="nucleotide sequence ID" value="NZ_CP034437.1"/>
</dbReference>
<dbReference type="EMBL" id="CP034437">
    <property type="protein sequence ID" value="AZN38985.1"/>
    <property type="molecule type" value="Genomic_DNA"/>
</dbReference>
<proteinExistence type="predicted"/>
<gene>
    <name evidence="1" type="ORF">EJC50_04375</name>
</gene>
<sequence length="95" mass="10950">MPKVVDINLDAGEMVLTLEKEKAPWRIAYSRLDRMVKEKASVRKLLWTVHVKSIEMHFKGMDDPIVITSKSVEDYENVENRLMKVAEEYGVAIEG</sequence>
<dbReference type="OrthoDB" id="2679136at2"/>